<accession>A0A1I1MNX4</accession>
<dbReference type="Pfam" id="PF00005">
    <property type="entry name" value="ABC_tran"/>
    <property type="match status" value="1"/>
</dbReference>
<organism evidence="10 11">
    <name type="scientific">Flexibacter flexilis DSM 6793</name>
    <dbReference type="NCBI Taxonomy" id="927664"/>
    <lineage>
        <taxon>Bacteria</taxon>
        <taxon>Pseudomonadati</taxon>
        <taxon>Bacteroidota</taxon>
        <taxon>Cytophagia</taxon>
        <taxon>Cytophagales</taxon>
        <taxon>Flexibacteraceae</taxon>
        <taxon>Flexibacter</taxon>
    </lineage>
</organism>
<sequence>MLLEVENISKKYENALTPAVSGISFTLDEGQWLGLIGESGCGKSTLLRILAALEEPDTGLIRLNGKKVLSPAWKLIAGHSDIKLVHQDYQLMPRHTVWENIAYSLRAYKPEYQRKRVGELIERCKLDNLSDKLPAQLSGGQQQRVALARSLAEIPMVLLLDEPFSNLDYTHKNAVRQQIVEMIRENGTTVIWVTHDTAEALAFPDTLALMRDGQWLQTGTPQTLYHQPNSEYAANFWGNANIVAADALAQIWPQFSIFQQKTGNVCLRFEHLELQPNPTANTAQARLLQTRFLGHYYEIDLLLGENLRLTAKANTLPNNHLLYATFHPDTLIWL</sequence>
<dbReference type="InterPro" id="IPR027417">
    <property type="entry name" value="P-loop_NTPase"/>
</dbReference>
<dbReference type="InterPro" id="IPR003593">
    <property type="entry name" value="AAA+_ATPase"/>
</dbReference>
<gene>
    <name evidence="10" type="ORF">SAMN05421780_11129</name>
</gene>
<dbReference type="GO" id="GO:0005524">
    <property type="term" value="F:ATP binding"/>
    <property type="evidence" value="ECO:0007669"/>
    <property type="project" value="UniProtKB-KW"/>
</dbReference>
<evidence type="ECO:0000256" key="5">
    <source>
        <dbReference type="ARBA" id="ARBA00022840"/>
    </source>
</evidence>
<dbReference type="InterPro" id="IPR015853">
    <property type="entry name" value="ABC_transpr_FbpC"/>
</dbReference>
<evidence type="ECO:0000256" key="8">
    <source>
        <dbReference type="ARBA" id="ARBA00023136"/>
    </source>
</evidence>
<dbReference type="STRING" id="927664.SAMN05421780_11129"/>
<feature type="domain" description="ABC transporter" evidence="9">
    <location>
        <begin position="3"/>
        <end position="237"/>
    </location>
</feature>
<keyword evidence="4" id="KW-0547">Nucleotide-binding</keyword>
<dbReference type="Gene3D" id="3.40.50.300">
    <property type="entry name" value="P-loop containing nucleotide triphosphate hydrolases"/>
    <property type="match status" value="1"/>
</dbReference>
<proteinExistence type="predicted"/>
<dbReference type="InterPro" id="IPR050093">
    <property type="entry name" value="ABC_SmlMolc_Importer"/>
</dbReference>
<evidence type="ECO:0000256" key="2">
    <source>
        <dbReference type="ARBA" id="ARBA00022475"/>
    </source>
</evidence>
<keyword evidence="11" id="KW-1185">Reference proteome</keyword>
<dbReference type="GO" id="GO:0015697">
    <property type="term" value="P:quaternary ammonium group transport"/>
    <property type="evidence" value="ECO:0007669"/>
    <property type="project" value="UniProtKB-ARBA"/>
</dbReference>
<dbReference type="InterPro" id="IPR003439">
    <property type="entry name" value="ABC_transporter-like_ATP-bd"/>
</dbReference>
<dbReference type="FunFam" id="3.40.50.300:FF:000425">
    <property type="entry name" value="Probable ABC transporter, ATP-binding subunit"/>
    <property type="match status" value="1"/>
</dbReference>
<evidence type="ECO:0000256" key="6">
    <source>
        <dbReference type="ARBA" id="ARBA00023004"/>
    </source>
</evidence>
<keyword evidence="7" id="KW-0406">Ion transport</keyword>
<dbReference type="PANTHER" id="PTHR42781:SF4">
    <property type="entry name" value="SPERMIDINE_PUTRESCINE IMPORT ATP-BINDING PROTEIN POTA"/>
    <property type="match status" value="1"/>
</dbReference>
<dbReference type="SMART" id="SM00382">
    <property type="entry name" value="AAA"/>
    <property type="match status" value="1"/>
</dbReference>
<protein>
    <submittedName>
        <fullName evidence="10">Iron(III) transport system ATP-binding protein</fullName>
    </submittedName>
</protein>
<dbReference type="Proteomes" id="UP000199514">
    <property type="component" value="Unassembled WGS sequence"/>
</dbReference>
<dbReference type="InterPro" id="IPR017871">
    <property type="entry name" value="ABC_transporter-like_CS"/>
</dbReference>
<dbReference type="CDD" id="cd03259">
    <property type="entry name" value="ABC_Carb_Solutes_like"/>
    <property type="match status" value="1"/>
</dbReference>
<dbReference type="PROSITE" id="PS50893">
    <property type="entry name" value="ABC_TRANSPORTER_2"/>
    <property type="match status" value="1"/>
</dbReference>
<dbReference type="OrthoDB" id="9802264at2"/>
<dbReference type="SUPFAM" id="SSF52540">
    <property type="entry name" value="P-loop containing nucleoside triphosphate hydrolases"/>
    <property type="match status" value="1"/>
</dbReference>
<reference evidence="10 11" key="1">
    <citation type="submission" date="2016-10" db="EMBL/GenBank/DDBJ databases">
        <authorList>
            <person name="de Groot N.N."/>
        </authorList>
    </citation>
    <scope>NUCLEOTIDE SEQUENCE [LARGE SCALE GENOMIC DNA]</scope>
    <source>
        <strain evidence="10 11">DSM 6793</strain>
    </source>
</reference>
<evidence type="ECO:0000313" key="10">
    <source>
        <dbReference type="EMBL" id="SFC87177.1"/>
    </source>
</evidence>
<keyword evidence="2" id="KW-1003">Cell membrane</keyword>
<evidence type="ECO:0000256" key="7">
    <source>
        <dbReference type="ARBA" id="ARBA00023065"/>
    </source>
</evidence>
<dbReference type="RefSeq" id="WP_091515549.1">
    <property type="nucleotide sequence ID" value="NZ_FOLE01000011.1"/>
</dbReference>
<keyword evidence="6" id="KW-0408">Iron</keyword>
<keyword evidence="8" id="KW-0472">Membrane</keyword>
<dbReference type="PROSITE" id="PS00211">
    <property type="entry name" value="ABC_TRANSPORTER_1"/>
    <property type="match status" value="1"/>
</dbReference>
<keyword evidence="1" id="KW-0813">Transport</keyword>
<evidence type="ECO:0000256" key="4">
    <source>
        <dbReference type="ARBA" id="ARBA00022741"/>
    </source>
</evidence>
<keyword evidence="3" id="KW-0410">Iron transport</keyword>
<evidence type="ECO:0000259" key="9">
    <source>
        <dbReference type="PROSITE" id="PS50893"/>
    </source>
</evidence>
<dbReference type="PANTHER" id="PTHR42781">
    <property type="entry name" value="SPERMIDINE/PUTRESCINE IMPORT ATP-BINDING PROTEIN POTA"/>
    <property type="match status" value="1"/>
</dbReference>
<dbReference type="GO" id="GO:0016020">
    <property type="term" value="C:membrane"/>
    <property type="evidence" value="ECO:0007669"/>
    <property type="project" value="InterPro"/>
</dbReference>
<keyword evidence="5 10" id="KW-0067">ATP-binding</keyword>
<dbReference type="GO" id="GO:0015408">
    <property type="term" value="F:ABC-type ferric iron transporter activity"/>
    <property type="evidence" value="ECO:0007669"/>
    <property type="project" value="InterPro"/>
</dbReference>
<evidence type="ECO:0000256" key="1">
    <source>
        <dbReference type="ARBA" id="ARBA00022448"/>
    </source>
</evidence>
<evidence type="ECO:0000313" key="11">
    <source>
        <dbReference type="Proteomes" id="UP000199514"/>
    </source>
</evidence>
<name>A0A1I1MNX4_9BACT</name>
<dbReference type="AlphaFoldDB" id="A0A1I1MNX4"/>
<dbReference type="EMBL" id="FOLE01000011">
    <property type="protein sequence ID" value="SFC87177.1"/>
    <property type="molecule type" value="Genomic_DNA"/>
</dbReference>
<dbReference type="GO" id="GO:0016887">
    <property type="term" value="F:ATP hydrolysis activity"/>
    <property type="evidence" value="ECO:0007669"/>
    <property type="project" value="InterPro"/>
</dbReference>
<evidence type="ECO:0000256" key="3">
    <source>
        <dbReference type="ARBA" id="ARBA00022496"/>
    </source>
</evidence>